<proteinExistence type="inferred from homology"/>
<evidence type="ECO:0000256" key="10">
    <source>
        <dbReference type="RuleBase" id="RU367050"/>
    </source>
</evidence>
<evidence type="ECO:0000256" key="2">
    <source>
        <dbReference type="ARBA" id="ARBA00009047"/>
    </source>
</evidence>
<dbReference type="eggNOG" id="COG1175">
    <property type="taxonomic scope" value="Bacteria"/>
</dbReference>
<feature type="transmembrane region" description="Helical" evidence="9">
    <location>
        <begin position="110"/>
        <end position="134"/>
    </location>
</feature>
<feature type="transmembrane region" description="Helical" evidence="9">
    <location>
        <begin position="365"/>
        <end position="383"/>
    </location>
</feature>
<dbReference type="Proteomes" id="UP000029046">
    <property type="component" value="Unassembled WGS sequence"/>
</dbReference>
<evidence type="ECO:0000256" key="5">
    <source>
        <dbReference type="ARBA" id="ARBA00022597"/>
    </source>
</evidence>
<dbReference type="RefSeq" id="WP_033507010.1">
    <property type="nucleotide sequence ID" value="NZ_JGYX01000005.1"/>
</dbReference>
<dbReference type="EMBL" id="JGYX01000005">
    <property type="protein sequence ID" value="KFI60619.1"/>
    <property type="molecule type" value="Genomic_DNA"/>
</dbReference>
<dbReference type="InterPro" id="IPR035906">
    <property type="entry name" value="MetI-like_sf"/>
</dbReference>
<keyword evidence="4 10" id="KW-1003">Cell membrane</keyword>
<evidence type="ECO:0000256" key="7">
    <source>
        <dbReference type="ARBA" id="ARBA00022989"/>
    </source>
</evidence>
<evidence type="ECO:0000256" key="1">
    <source>
        <dbReference type="ARBA" id="ARBA00004651"/>
    </source>
</evidence>
<evidence type="ECO:0000256" key="8">
    <source>
        <dbReference type="ARBA" id="ARBA00023136"/>
    </source>
</evidence>
<feature type="transmembrane region" description="Helical" evidence="9">
    <location>
        <begin position="61"/>
        <end position="90"/>
    </location>
</feature>
<dbReference type="Gene3D" id="1.10.3720.10">
    <property type="entry name" value="MetI-like"/>
    <property type="match status" value="1"/>
</dbReference>
<dbReference type="GO" id="GO:0042956">
    <property type="term" value="P:maltodextrin transmembrane transport"/>
    <property type="evidence" value="ECO:0007669"/>
    <property type="project" value="TreeGrafter"/>
</dbReference>
<evidence type="ECO:0000256" key="6">
    <source>
        <dbReference type="ARBA" id="ARBA00022692"/>
    </source>
</evidence>
<feature type="transmembrane region" description="Helical" evidence="9">
    <location>
        <begin position="319"/>
        <end position="344"/>
    </location>
</feature>
<evidence type="ECO:0000313" key="12">
    <source>
        <dbReference type="EMBL" id="KFI60619.1"/>
    </source>
</evidence>
<dbReference type="SUPFAM" id="SSF160964">
    <property type="entry name" value="MalF N-terminal region-like"/>
    <property type="match status" value="1"/>
</dbReference>
<accession>A0A087APB9</accession>
<dbReference type="PANTHER" id="PTHR47314:SF1">
    <property type="entry name" value="MALTOSE_MALTODEXTRIN TRANSPORT SYSTEM PERMEASE PROTEIN MALF"/>
    <property type="match status" value="1"/>
</dbReference>
<dbReference type="PANTHER" id="PTHR47314">
    <property type="entry name" value="MALTOSE/MALTODEXTRIN TRANSPORT SYSTEM PERMEASE PROTEIN MALF"/>
    <property type="match status" value="1"/>
</dbReference>
<evidence type="ECO:0000256" key="9">
    <source>
        <dbReference type="RuleBase" id="RU363032"/>
    </source>
</evidence>
<reference evidence="12 13" key="1">
    <citation type="submission" date="2014-03" db="EMBL/GenBank/DDBJ databases">
        <title>Genomics of Bifidobacteria.</title>
        <authorList>
            <person name="Ventura M."/>
            <person name="Milani C."/>
            <person name="Lugli G.A."/>
        </authorList>
    </citation>
    <scope>NUCLEOTIDE SEQUENCE [LARGE SCALE GENOMIC DNA]</scope>
    <source>
        <strain evidence="12 13">LMG 11586</strain>
    </source>
</reference>
<dbReference type="PROSITE" id="PS50928">
    <property type="entry name" value="ABC_TM1"/>
    <property type="match status" value="1"/>
</dbReference>
<feature type="transmembrane region" description="Helical" evidence="9">
    <location>
        <begin position="236"/>
        <end position="258"/>
    </location>
</feature>
<sequence>MEATVSPRPAKRGLIRRKTDYIPPSRYTLRAAAKDGDALTRLSFLILGAGNLARKQIVKGLLFLAVEIAYIVYMATVGVGSLGTLVSLGSRTQTRQKIDGYWYYDAGDNSVLLLTAGVATVFITVLFVVFWSYAVRSAHKAQVLQRETGAVPTLLDDWRNLTDRNAQVSMMFLPVVGILVFTVLPTLIMICIAFTSYDSDHVLLFDWVGFKNFGSLFAETGAVTANQFVRVLGWTLIWAIFATFLNFFFGLFLAMIINRKTTRFKGMWRSIFSLSMAVPQFVSLLAINQMLQPEGAINSTLESWGWITEPLPFFTDPTWARVTVIVVNLWIGIPFTIMQITGILQNIPADQYEAARIDGANWWQTFTRITMPYLVFVLTPYLITTFTGNVNNFNVIYLLSGGNPTAVGDTAGSTDLLITWLYKLTVDRGDYNLGGVIGIFTFVVLAIVSLITYRSSGSYKNEGGFR</sequence>
<dbReference type="OrthoDB" id="3810889at2"/>
<feature type="transmembrane region" description="Helical" evidence="9">
    <location>
        <begin position="171"/>
        <end position="197"/>
    </location>
</feature>
<comment type="similarity">
    <text evidence="2 10">Belongs to the binding-protein-dependent transport system permease family. MalFG subfamily.</text>
</comment>
<dbReference type="Pfam" id="PF00528">
    <property type="entry name" value="BPD_transp_1"/>
    <property type="match status" value="1"/>
</dbReference>
<comment type="function">
    <text evidence="10">Part of the ABC transporter complex MalEFGK involved in maltose/maltodextrin import. Probably responsible for the translocation of the substrate across the membrane.</text>
</comment>
<evidence type="ECO:0000256" key="3">
    <source>
        <dbReference type="ARBA" id="ARBA00022448"/>
    </source>
</evidence>
<dbReference type="GO" id="GO:1990060">
    <property type="term" value="C:maltose transport complex"/>
    <property type="evidence" value="ECO:0007669"/>
    <property type="project" value="TreeGrafter"/>
</dbReference>
<comment type="subcellular location">
    <subcellularLocation>
        <location evidence="1 9">Cell membrane</location>
        <topology evidence="1 9">Multi-pass membrane protein</topology>
    </subcellularLocation>
</comment>
<dbReference type="SUPFAM" id="SSF161098">
    <property type="entry name" value="MetI-like"/>
    <property type="match status" value="1"/>
</dbReference>
<feature type="transmembrane region" description="Helical" evidence="9">
    <location>
        <begin position="431"/>
        <end position="453"/>
    </location>
</feature>
<feature type="transmembrane region" description="Helical" evidence="9">
    <location>
        <begin position="270"/>
        <end position="291"/>
    </location>
</feature>
<dbReference type="InterPro" id="IPR000515">
    <property type="entry name" value="MetI-like"/>
</dbReference>
<keyword evidence="3 9" id="KW-0813">Transport</keyword>
<keyword evidence="6 9" id="KW-0812">Transmembrane</keyword>
<name>A0A087APB9_9BIFI</name>
<keyword evidence="8 9" id="KW-0472">Membrane</keyword>
<keyword evidence="5 10" id="KW-0762">Sugar transport</keyword>
<dbReference type="CDD" id="cd06261">
    <property type="entry name" value="TM_PBP2"/>
    <property type="match status" value="1"/>
</dbReference>
<feature type="domain" description="ABC transmembrane type-1" evidence="11">
    <location>
        <begin position="232"/>
        <end position="452"/>
    </location>
</feature>
<evidence type="ECO:0000256" key="4">
    <source>
        <dbReference type="ARBA" id="ARBA00022475"/>
    </source>
</evidence>
<evidence type="ECO:0000259" key="11">
    <source>
        <dbReference type="PROSITE" id="PS50928"/>
    </source>
</evidence>
<protein>
    <recommendedName>
        <fullName evidence="10">Maltose/maltodextrin transport system permease protein</fullName>
    </recommendedName>
</protein>
<keyword evidence="7 9" id="KW-1133">Transmembrane helix</keyword>
<gene>
    <name evidence="12" type="ORF">BIGA_1215</name>
</gene>
<comment type="caution">
    <text evidence="12">The sequence shown here is derived from an EMBL/GenBank/DDBJ whole genome shotgun (WGS) entry which is preliminary data.</text>
</comment>
<organism evidence="12 13">
    <name type="scientific">Bifidobacterium pullorum subsp. gallinarum</name>
    <dbReference type="NCBI Taxonomy" id="78344"/>
    <lineage>
        <taxon>Bacteria</taxon>
        <taxon>Bacillati</taxon>
        <taxon>Actinomycetota</taxon>
        <taxon>Actinomycetes</taxon>
        <taxon>Bifidobacteriales</taxon>
        <taxon>Bifidobacteriaceae</taxon>
        <taxon>Bifidobacterium</taxon>
    </lineage>
</organism>
<dbReference type="AlphaFoldDB" id="A0A087APB9"/>
<keyword evidence="13" id="KW-1185">Reference proteome</keyword>
<dbReference type="GO" id="GO:0015423">
    <property type="term" value="F:ABC-type maltose transporter activity"/>
    <property type="evidence" value="ECO:0007669"/>
    <property type="project" value="TreeGrafter"/>
</dbReference>
<evidence type="ECO:0000313" key="13">
    <source>
        <dbReference type="Proteomes" id="UP000029046"/>
    </source>
</evidence>